<evidence type="ECO:0000256" key="8">
    <source>
        <dbReference type="ARBA" id="ARBA00022840"/>
    </source>
</evidence>
<evidence type="ECO:0000256" key="4">
    <source>
        <dbReference type="ARBA" id="ARBA00022679"/>
    </source>
</evidence>
<evidence type="ECO:0000256" key="11">
    <source>
        <dbReference type="SAM" id="Phobius"/>
    </source>
</evidence>
<proteinExistence type="inferred from homology"/>
<feature type="transmembrane region" description="Helical" evidence="11">
    <location>
        <begin position="310"/>
        <end position="330"/>
    </location>
</feature>
<dbReference type="Gene3D" id="3.40.50.2300">
    <property type="match status" value="2"/>
</dbReference>
<dbReference type="InterPro" id="IPR000719">
    <property type="entry name" value="Prot_kinase_dom"/>
</dbReference>
<comment type="similarity">
    <text evidence="1">Belongs to the leucine-binding protein family.</text>
</comment>
<dbReference type="PANTHER" id="PTHR43289:SF6">
    <property type="entry name" value="SERINE_THREONINE-PROTEIN KINASE NEKL-3"/>
    <property type="match status" value="1"/>
</dbReference>
<evidence type="ECO:0000256" key="1">
    <source>
        <dbReference type="ARBA" id="ARBA00010062"/>
    </source>
</evidence>
<keyword evidence="8 9" id="KW-0067">ATP-binding</keyword>
<dbReference type="RefSeq" id="WP_157195394.1">
    <property type="nucleotide sequence ID" value="NZ_QJKF01000006.1"/>
</dbReference>
<keyword evidence="3 13" id="KW-0723">Serine/threonine-protein kinase</keyword>
<dbReference type="GO" id="GO:0005524">
    <property type="term" value="F:ATP binding"/>
    <property type="evidence" value="ECO:0007669"/>
    <property type="project" value="UniProtKB-UniRule"/>
</dbReference>
<reference evidence="13 14" key="1">
    <citation type="submission" date="2018-05" db="EMBL/GenBank/DDBJ databases">
        <title>Genomic Encyclopedia of Type Strains, Phase IV (KMG-IV): sequencing the most valuable type-strain genomes for metagenomic binning, comparative biology and taxonomic classification.</title>
        <authorList>
            <person name="Goeker M."/>
        </authorList>
    </citation>
    <scope>NUCLEOTIDE SEQUENCE [LARGE SCALE GENOMIC DNA]</scope>
    <source>
        <strain evidence="13 14">DSM 44704</strain>
    </source>
</reference>
<dbReference type="InterPro" id="IPR028081">
    <property type="entry name" value="Leu-bd"/>
</dbReference>
<feature type="binding site" evidence="9">
    <location>
        <position position="40"/>
    </location>
    <ligand>
        <name>ATP</name>
        <dbReference type="ChEBI" id="CHEBI:30616"/>
    </ligand>
</feature>
<protein>
    <recommendedName>
        <fullName evidence="2">non-specific serine/threonine protein kinase</fullName>
        <ecNumber evidence="2">2.7.11.1</ecNumber>
    </recommendedName>
</protein>
<dbReference type="AlphaFoldDB" id="A0A318K2C7"/>
<dbReference type="Pfam" id="PF13458">
    <property type="entry name" value="Peripla_BP_6"/>
    <property type="match status" value="1"/>
</dbReference>
<feature type="region of interest" description="Disordered" evidence="10">
    <location>
        <begin position="280"/>
        <end position="306"/>
    </location>
</feature>
<dbReference type="CDD" id="cd14014">
    <property type="entry name" value="STKc_PknB_like"/>
    <property type="match status" value="1"/>
</dbReference>
<dbReference type="GO" id="GO:0004674">
    <property type="term" value="F:protein serine/threonine kinase activity"/>
    <property type="evidence" value="ECO:0007669"/>
    <property type="project" value="UniProtKB-KW"/>
</dbReference>
<comment type="caution">
    <text evidence="13">The sequence shown here is derived from an EMBL/GenBank/DDBJ whole genome shotgun (WGS) entry which is preliminary data.</text>
</comment>
<dbReference type="SUPFAM" id="SSF53822">
    <property type="entry name" value="Periplasmic binding protein-like I"/>
    <property type="match status" value="1"/>
</dbReference>
<keyword evidence="11" id="KW-1133">Transmembrane helix</keyword>
<dbReference type="Proteomes" id="UP000247569">
    <property type="component" value="Unassembled WGS sequence"/>
</dbReference>
<dbReference type="InterPro" id="IPR008271">
    <property type="entry name" value="Ser/Thr_kinase_AS"/>
</dbReference>
<keyword evidence="4" id="KW-0808">Transferase</keyword>
<dbReference type="InterPro" id="IPR028082">
    <property type="entry name" value="Peripla_BP_I"/>
</dbReference>
<dbReference type="SUPFAM" id="SSF56112">
    <property type="entry name" value="Protein kinase-like (PK-like)"/>
    <property type="match status" value="1"/>
</dbReference>
<gene>
    <name evidence="13" type="ORF">DFR70_106244</name>
</gene>
<evidence type="ECO:0000313" key="13">
    <source>
        <dbReference type="EMBL" id="PXX63186.1"/>
    </source>
</evidence>
<sequence length="726" mass="77008">MLRAGEVFAGYVIKRQLGRGGMGAVYLAQHPRLPRLTALKLLDPELYADNDIRARFEREADLVARLDHPNIVTVYDRGIDEGLLWISMQYVDGVDTAHIDQRSLSPERAVEIIAETAKALDYAHASGVLHRDVKPANIMLARATAGQDERVLLTDFGIARLRDDSHQLTESGALTATLAYASPEQLSFVPVDHRSDQYSLACSLFWLLSGSSPFAASSPAAMIAGHLQHPPPRLHSLRAAVPPGVDDVLAKALAKQPDDRFATCSEFAAAARQALAPANSFALPTQRDQPTVPPRDAQPPRKAGGTRRRVGIAVSAMVVVLVLVFGILWATRDSTSDTGVPRSVPVARQPIDWSGAVAPGTTGGPAPFRPLMQIDAEGREVARPNEAVSPAGDGKATCAPITIASTAPFTGKDPTGSRGLLGGVKLAVDQFNAANSECQVTVREFDTGGFPQTSADVARQIVSDPSIVALVGPSSSEIQLTGGTFSDAGLPVLFPGYIPVEASRGWRGFFRGMATTDVYRRALGKYLIDTAHFRKICVIRDDSGFGKGMAHDLVATLGPAADAGCRADVKQGDRDFGAAVSKVAAAKPDAVLYSGYAAEAAALVQQLKQGGVTAAFVTTEGALSTDFPVQARDSALGAIIPCTCAPVTGKFYFDFRTLNTQGAGWNGVEAYDLATIALSGIAAGHRTRADLIDYLRGYEGTGMGRVYRWSATGELMTPGIWIYTIG</sequence>
<dbReference type="Gene3D" id="1.10.510.10">
    <property type="entry name" value="Transferase(Phosphotransferase) domain 1"/>
    <property type="match status" value="1"/>
</dbReference>
<keyword evidence="11" id="KW-0472">Membrane</keyword>
<keyword evidence="11" id="KW-0812">Transmembrane</keyword>
<keyword evidence="5" id="KW-0732">Signal</keyword>
<evidence type="ECO:0000256" key="9">
    <source>
        <dbReference type="PROSITE-ProRule" id="PRU10141"/>
    </source>
</evidence>
<evidence type="ECO:0000259" key="12">
    <source>
        <dbReference type="PROSITE" id="PS50011"/>
    </source>
</evidence>
<dbReference type="Pfam" id="PF00069">
    <property type="entry name" value="Pkinase"/>
    <property type="match status" value="1"/>
</dbReference>
<organism evidence="13 14">
    <name type="scientific">Nocardia tenerifensis</name>
    <dbReference type="NCBI Taxonomy" id="228006"/>
    <lineage>
        <taxon>Bacteria</taxon>
        <taxon>Bacillati</taxon>
        <taxon>Actinomycetota</taxon>
        <taxon>Actinomycetes</taxon>
        <taxon>Mycobacteriales</taxon>
        <taxon>Nocardiaceae</taxon>
        <taxon>Nocardia</taxon>
    </lineage>
</organism>
<feature type="domain" description="Protein kinase" evidence="12">
    <location>
        <begin position="11"/>
        <end position="275"/>
    </location>
</feature>
<dbReference type="InterPro" id="IPR017441">
    <property type="entry name" value="Protein_kinase_ATP_BS"/>
</dbReference>
<dbReference type="PANTHER" id="PTHR43289">
    <property type="entry name" value="MITOGEN-ACTIVATED PROTEIN KINASE KINASE KINASE 20-RELATED"/>
    <property type="match status" value="1"/>
</dbReference>
<name>A0A318K2C7_9NOCA</name>
<evidence type="ECO:0000256" key="7">
    <source>
        <dbReference type="ARBA" id="ARBA00022777"/>
    </source>
</evidence>
<evidence type="ECO:0000313" key="14">
    <source>
        <dbReference type="Proteomes" id="UP000247569"/>
    </source>
</evidence>
<keyword evidence="6 9" id="KW-0547">Nucleotide-binding</keyword>
<evidence type="ECO:0000256" key="10">
    <source>
        <dbReference type="SAM" id="MobiDB-lite"/>
    </source>
</evidence>
<keyword evidence="14" id="KW-1185">Reference proteome</keyword>
<dbReference type="EC" id="2.7.11.1" evidence="2"/>
<dbReference type="EMBL" id="QJKF01000006">
    <property type="protein sequence ID" value="PXX63186.1"/>
    <property type="molecule type" value="Genomic_DNA"/>
</dbReference>
<dbReference type="InterPro" id="IPR011009">
    <property type="entry name" value="Kinase-like_dom_sf"/>
</dbReference>
<evidence type="ECO:0000256" key="2">
    <source>
        <dbReference type="ARBA" id="ARBA00012513"/>
    </source>
</evidence>
<dbReference type="SMART" id="SM00220">
    <property type="entry name" value="S_TKc"/>
    <property type="match status" value="1"/>
</dbReference>
<dbReference type="CDD" id="cd06342">
    <property type="entry name" value="PBP1_ABC_LIVBP-like"/>
    <property type="match status" value="1"/>
</dbReference>
<dbReference type="PROSITE" id="PS00107">
    <property type="entry name" value="PROTEIN_KINASE_ATP"/>
    <property type="match status" value="1"/>
</dbReference>
<accession>A0A318K2C7</accession>
<keyword evidence="7 13" id="KW-0418">Kinase</keyword>
<evidence type="ECO:0000256" key="6">
    <source>
        <dbReference type="ARBA" id="ARBA00022741"/>
    </source>
</evidence>
<evidence type="ECO:0000256" key="3">
    <source>
        <dbReference type="ARBA" id="ARBA00022527"/>
    </source>
</evidence>
<dbReference type="PROSITE" id="PS00108">
    <property type="entry name" value="PROTEIN_KINASE_ST"/>
    <property type="match status" value="1"/>
</dbReference>
<dbReference type="PROSITE" id="PS50011">
    <property type="entry name" value="PROTEIN_KINASE_DOM"/>
    <property type="match status" value="1"/>
</dbReference>
<dbReference type="Gene3D" id="3.30.200.20">
    <property type="entry name" value="Phosphorylase Kinase, domain 1"/>
    <property type="match status" value="1"/>
</dbReference>
<evidence type="ECO:0000256" key="5">
    <source>
        <dbReference type="ARBA" id="ARBA00022729"/>
    </source>
</evidence>